<dbReference type="InterPro" id="IPR002347">
    <property type="entry name" value="SDR_fam"/>
</dbReference>
<dbReference type="InterPro" id="IPR020904">
    <property type="entry name" value="Sc_DH/Rdtase_CS"/>
</dbReference>
<dbReference type="InterPro" id="IPR036291">
    <property type="entry name" value="NAD(P)-bd_dom_sf"/>
</dbReference>
<dbReference type="Gene3D" id="3.40.50.720">
    <property type="entry name" value="NAD(P)-binding Rossmann-like Domain"/>
    <property type="match status" value="1"/>
</dbReference>
<gene>
    <name evidence="5" type="ORF">R7226_10850</name>
</gene>
<dbReference type="RefSeq" id="WP_318597162.1">
    <property type="nucleotide sequence ID" value="NZ_JAWSTH010000023.1"/>
</dbReference>
<dbReference type="InterPro" id="IPR051687">
    <property type="entry name" value="Peroxisomal_Beta-Oxidation"/>
</dbReference>
<sequence>MSIDFNDRVVLVTGAGGGIGRAHALLLAQRGATVIVNDVGLSVHGDGASSGAAEAVVAEIETAGGRALASTESIASPAGGEAIVAAAVAAYGRLDVVIHNAGILRDKSFAKLEPDDVQAVMDVHLGGAFNVLGPAFRVMKGAGYGRIVLTTSSSGLFGTFGQANYAAAKAGLLGLMNVLAVEGARFGITANAISPTALTRMTEDLLGDIADHFDPAHVAAVVAYLASERCTLTHHVLTAGGGRVGRIFVGVTPGVYVGPEVATPETIEERLDAILDLDGHVVPDDGLGEVALIRAALGVGAV</sequence>
<dbReference type="PROSITE" id="PS00061">
    <property type="entry name" value="ADH_SHORT"/>
    <property type="match status" value="1"/>
</dbReference>
<keyword evidence="2" id="KW-0560">Oxidoreductase</keyword>
<dbReference type="EMBL" id="JAWSTH010000023">
    <property type="protein sequence ID" value="MDW5594839.1"/>
    <property type="molecule type" value="Genomic_DNA"/>
</dbReference>
<reference evidence="5 6" key="2">
    <citation type="submission" date="2023-10" db="EMBL/GenBank/DDBJ databases">
        <authorList>
            <person name="Han X.F."/>
        </authorList>
    </citation>
    <scope>NUCLEOTIDE SEQUENCE [LARGE SCALE GENOMIC DNA]</scope>
    <source>
        <strain evidence="5 6">KCTC 39840</strain>
    </source>
</reference>
<accession>A0ABU4HQ32</accession>
<evidence type="ECO:0000256" key="1">
    <source>
        <dbReference type="ARBA" id="ARBA00006484"/>
    </source>
</evidence>
<protein>
    <submittedName>
        <fullName evidence="5">SDR family NAD(P)-dependent oxidoreductase</fullName>
    </submittedName>
</protein>
<dbReference type="SUPFAM" id="SSF51735">
    <property type="entry name" value="NAD(P)-binding Rossmann-fold domains"/>
    <property type="match status" value="1"/>
</dbReference>
<comment type="caution">
    <text evidence="5">The sequence shown here is derived from an EMBL/GenBank/DDBJ whole genome shotgun (WGS) entry which is preliminary data.</text>
</comment>
<comment type="similarity">
    <text evidence="1 3">Belongs to the short-chain dehydrogenases/reductases (SDR) family.</text>
</comment>
<dbReference type="PRINTS" id="PR00081">
    <property type="entry name" value="GDHRDH"/>
</dbReference>
<organism evidence="5 6">
    <name type="scientific">Conexibacter stalactiti</name>
    <dbReference type="NCBI Taxonomy" id="1940611"/>
    <lineage>
        <taxon>Bacteria</taxon>
        <taxon>Bacillati</taxon>
        <taxon>Actinomycetota</taxon>
        <taxon>Thermoleophilia</taxon>
        <taxon>Solirubrobacterales</taxon>
        <taxon>Conexibacteraceae</taxon>
        <taxon>Conexibacter</taxon>
    </lineage>
</organism>
<dbReference type="Pfam" id="PF00106">
    <property type="entry name" value="adh_short"/>
    <property type="match status" value="1"/>
</dbReference>
<dbReference type="InterPro" id="IPR057326">
    <property type="entry name" value="KR_dom"/>
</dbReference>
<evidence type="ECO:0000259" key="4">
    <source>
        <dbReference type="SMART" id="SM00822"/>
    </source>
</evidence>
<keyword evidence="6" id="KW-1185">Reference proteome</keyword>
<dbReference type="SMART" id="SM00822">
    <property type="entry name" value="PKS_KR"/>
    <property type="match status" value="1"/>
</dbReference>
<name>A0ABU4HQ32_9ACTN</name>
<dbReference type="PRINTS" id="PR00080">
    <property type="entry name" value="SDRFAMILY"/>
</dbReference>
<feature type="domain" description="Ketoreductase" evidence="4">
    <location>
        <begin position="8"/>
        <end position="196"/>
    </location>
</feature>
<evidence type="ECO:0000256" key="2">
    <source>
        <dbReference type="ARBA" id="ARBA00023002"/>
    </source>
</evidence>
<evidence type="ECO:0000313" key="6">
    <source>
        <dbReference type="Proteomes" id="UP001284601"/>
    </source>
</evidence>
<dbReference type="PANTHER" id="PTHR45024:SF2">
    <property type="entry name" value="SCP2 DOMAIN-CONTAINING PROTEIN"/>
    <property type="match status" value="1"/>
</dbReference>
<reference evidence="6" key="1">
    <citation type="submission" date="2023-07" db="EMBL/GenBank/DDBJ databases">
        <title>Conexibacter stalactiti sp. nov., isolated from stalactites in a lava cave and emended description of the genus Conexibacter.</title>
        <authorList>
            <person name="Lee S.D."/>
        </authorList>
    </citation>
    <scope>NUCLEOTIDE SEQUENCE [LARGE SCALE GENOMIC DNA]</scope>
    <source>
        <strain evidence="6">KCTC 39840</strain>
    </source>
</reference>
<proteinExistence type="inferred from homology"/>
<evidence type="ECO:0000313" key="5">
    <source>
        <dbReference type="EMBL" id="MDW5594839.1"/>
    </source>
</evidence>
<dbReference type="Proteomes" id="UP001284601">
    <property type="component" value="Unassembled WGS sequence"/>
</dbReference>
<dbReference type="PANTHER" id="PTHR45024">
    <property type="entry name" value="DEHYDROGENASES, SHORT CHAIN"/>
    <property type="match status" value="1"/>
</dbReference>
<evidence type="ECO:0000256" key="3">
    <source>
        <dbReference type="RuleBase" id="RU000363"/>
    </source>
</evidence>